<feature type="domain" description="Histone deacetylase" evidence="2">
    <location>
        <begin position="63"/>
        <end position="150"/>
    </location>
</feature>
<protein>
    <submittedName>
        <fullName evidence="3">Histone deacetylase domain containing protein</fullName>
    </submittedName>
</protein>
<name>S7T9J4_DESML</name>
<evidence type="ECO:0000313" key="4">
    <source>
        <dbReference type="Proteomes" id="UP000014977"/>
    </source>
</evidence>
<dbReference type="OrthoDB" id="9808367at2"/>
<gene>
    <name evidence="3" type="ORF">dsmv_0825</name>
</gene>
<accession>S7T9J4</accession>
<dbReference type="InterPro" id="IPR000286">
    <property type="entry name" value="HDACs"/>
</dbReference>
<dbReference type="PRINTS" id="PR01270">
    <property type="entry name" value="HDASUPER"/>
</dbReference>
<proteinExistence type="inferred from homology"/>
<dbReference type="GO" id="GO:0004407">
    <property type="term" value="F:histone deacetylase activity"/>
    <property type="evidence" value="ECO:0007669"/>
    <property type="project" value="TreeGrafter"/>
</dbReference>
<dbReference type="GO" id="GO:0040029">
    <property type="term" value="P:epigenetic regulation of gene expression"/>
    <property type="evidence" value="ECO:0007669"/>
    <property type="project" value="TreeGrafter"/>
</dbReference>
<dbReference type="PATRIC" id="fig|1121405.3.peg.4061"/>
<evidence type="ECO:0000313" key="3">
    <source>
        <dbReference type="EMBL" id="EPR33286.1"/>
    </source>
</evidence>
<dbReference type="SUPFAM" id="SSF52768">
    <property type="entry name" value="Arginase/deacetylase"/>
    <property type="match status" value="1"/>
</dbReference>
<dbReference type="Pfam" id="PF00850">
    <property type="entry name" value="Hist_deacetyl"/>
    <property type="match status" value="2"/>
</dbReference>
<dbReference type="PANTHER" id="PTHR10625">
    <property type="entry name" value="HISTONE DEACETYLASE HDAC1-RELATED"/>
    <property type="match status" value="1"/>
</dbReference>
<evidence type="ECO:0000256" key="1">
    <source>
        <dbReference type="ARBA" id="ARBA00005947"/>
    </source>
</evidence>
<dbReference type="STRING" id="897.B2D07_12825"/>
<dbReference type="InterPro" id="IPR023801">
    <property type="entry name" value="His_deacetylse_dom"/>
</dbReference>
<dbReference type="InterPro" id="IPR023696">
    <property type="entry name" value="Ureohydrolase_dom_sf"/>
</dbReference>
<comment type="caution">
    <text evidence="3">The sequence shown here is derived from an EMBL/GenBank/DDBJ whole genome shotgun (WGS) entry which is preliminary data.</text>
</comment>
<feature type="domain" description="Histone deacetylase" evidence="2">
    <location>
        <begin position="163"/>
        <end position="244"/>
    </location>
</feature>
<evidence type="ECO:0000259" key="2">
    <source>
        <dbReference type="Pfam" id="PF00850"/>
    </source>
</evidence>
<dbReference type="EMBL" id="ATHJ01000127">
    <property type="protein sequence ID" value="EPR33286.1"/>
    <property type="molecule type" value="Genomic_DNA"/>
</dbReference>
<dbReference type="InterPro" id="IPR037138">
    <property type="entry name" value="His_deacetylse_dom_sf"/>
</dbReference>
<reference evidence="3 4" key="1">
    <citation type="journal article" date="2013" name="Genome Announc.">
        <title>Draft genome sequences for three mercury-methylating, sulfate-reducing bacteria.</title>
        <authorList>
            <person name="Brown S.D."/>
            <person name="Hurt R.A.Jr."/>
            <person name="Gilmour C.C."/>
            <person name="Elias D.A."/>
        </authorList>
    </citation>
    <scope>NUCLEOTIDE SEQUENCE [LARGE SCALE GENOMIC DNA]</scope>
    <source>
        <strain evidence="3 4">DSM 2059</strain>
    </source>
</reference>
<sequence>MKVVFHEDFYTVYTNEPAAAEGRIEAVVAAIRDKAEFVEAVPADEDDIRAVHTGMHVMRIREKGLYDISALAAGGAVQAAEIGLVEPCFALIRPPGHHASADSCWGFCYFNNMAVALTALKRRQKIQTAFVLDIDLHYGDGTVNILDPEDWVRIHNPEERRRHEYLRNVAHVLSNIAVDIIGISAGFDHHREDWGGLLETEDYYEIGFLVRETARRSGGGCFALLEGGYNHDVLGECAAALMAGMSA</sequence>
<dbReference type="Gene3D" id="3.40.800.20">
    <property type="entry name" value="Histone deacetylase domain"/>
    <property type="match status" value="2"/>
</dbReference>
<comment type="similarity">
    <text evidence="1">Belongs to the histone deacetylase family.</text>
</comment>
<keyword evidence="4" id="KW-1185">Reference proteome</keyword>
<dbReference type="AlphaFoldDB" id="S7T9J4"/>
<dbReference type="eggNOG" id="COG0123">
    <property type="taxonomic scope" value="Bacteria"/>
</dbReference>
<dbReference type="RefSeq" id="WP_020878408.1">
    <property type="nucleotide sequence ID" value="NZ_ATHJ01000127.1"/>
</dbReference>
<dbReference type="Proteomes" id="UP000014977">
    <property type="component" value="Unassembled WGS sequence"/>
</dbReference>
<organism evidence="3 4">
    <name type="scientific">Desulfococcus multivorans DSM 2059</name>
    <dbReference type="NCBI Taxonomy" id="1121405"/>
    <lineage>
        <taxon>Bacteria</taxon>
        <taxon>Pseudomonadati</taxon>
        <taxon>Thermodesulfobacteriota</taxon>
        <taxon>Desulfobacteria</taxon>
        <taxon>Desulfobacterales</taxon>
        <taxon>Desulfococcaceae</taxon>
        <taxon>Desulfococcus</taxon>
    </lineage>
</organism>